<keyword evidence="3" id="KW-1185">Reference proteome</keyword>
<dbReference type="Proteomes" id="UP000225322">
    <property type="component" value="Segment"/>
</dbReference>
<keyword evidence="1" id="KW-0472">Membrane</keyword>
<sequence>MIVSVLAGVLILLSATFLGVAEKALGPDISRFPCINEPMRWVLRVYTLALFIRSVVILTSLTGPNPRLVPWDLVFCAAMMCAAHGVLLKAILEQRLPSGLWMRLQARQDRVRRLAQGYGSQGQALAALAAEGVRVIAPGEGPEAVQEAVVLH</sequence>
<keyword evidence="1" id="KW-1133">Transmembrane helix</keyword>
<organism evidence="2 3">
    <name type="scientific">Caulobacter phage Sansa</name>
    <dbReference type="NCBI Taxonomy" id="1675600"/>
    <lineage>
        <taxon>Viruses</taxon>
        <taxon>Duplodnaviria</taxon>
        <taxon>Heunggongvirae</taxon>
        <taxon>Uroviricota</taxon>
        <taxon>Caudoviricetes</taxon>
        <taxon>Sansavirus</taxon>
        <taxon>Sansavirus sansa</taxon>
        <taxon>Caulobacter virus Sansa</taxon>
    </lineage>
</organism>
<evidence type="ECO:0000313" key="3">
    <source>
        <dbReference type="Proteomes" id="UP000225322"/>
    </source>
</evidence>
<feature type="transmembrane region" description="Helical" evidence="1">
    <location>
        <begin position="41"/>
        <end position="61"/>
    </location>
</feature>
<accession>A0A0K1LLR8</accession>
<gene>
    <name evidence="2" type="ORF">CPT_Sansa48</name>
</gene>
<protein>
    <submittedName>
        <fullName evidence="2">Holin/antiholin</fullName>
    </submittedName>
</protein>
<dbReference type="EMBL" id="KT001913">
    <property type="protein sequence ID" value="AKU43452.1"/>
    <property type="molecule type" value="Genomic_DNA"/>
</dbReference>
<reference evidence="2 3" key="1">
    <citation type="journal article" date="2015" name="Genome Announc.">
        <title>Complete Genome Sequence of Caulobacter crescentus Siphophage Sansa.</title>
        <authorList>
            <person name="Vara L."/>
            <person name="Kane A.A."/>
            <person name="Cahill J.L."/>
            <person name="Rasche E.S."/>
            <person name="Kuty Everett G.F."/>
        </authorList>
    </citation>
    <scope>NUCLEOTIDE SEQUENCE [LARGE SCALE GENOMIC DNA]</scope>
</reference>
<name>A0A0K1LLR8_9CAUD</name>
<feature type="transmembrane region" description="Helical" evidence="1">
    <location>
        <begin position="73"/>
        <end position="92"/>
    </location>
</feature>
<keyword evidence="1" id="KW-0812">Transmembrane</keyword>
<evidence type="ECO:0000256" key="1">
    <source>
        <dbReference type="SAM" id="Phobius"/>
    </source>
</evidence>
<evidence type="ECO:0000313" key="2">
    <source>
        <dbReference type="EMBL" id="AKU43452.1"/>
    </source>
</evidence>
<proteinExistence type="predicted"/>